<dbReference type="PANTHER" id="PTHR43775">
    <property type="entry name" value="FATTY ACID SYNTHASE"/>
    <property type="match status" value="1"/>
</dbReference>
<dbReference type="InterPro" id="IPR014031">
    <property type="entry name" value="Ketoacyl_synth_C"/>
</dbReference>
<dbReference type="InterPro" id="IPR029063">
    <property type="entry name" value="SAM-dependent_MTases_sf"/>
</dbReference>
<comment type="similarity">
    <text evidence="2">Belongs to the short-chain dehydrogenases/reductases (SDR) family.</text>
</comment>
<dbReference type="PROSITE" id="PS52004">
    <property type="entry name" value="KS3_2"/>
    <property type="match status" value="1"/>
</dbReference>
<keyword evidence="7" id="KW-0677">Repeat</keyword>
<dbReference type="GO" id="GO:0016874">
    <property type="term" value="F:ligase activity"/>
    <property type="evidence" value="ECO:0007669"/>
    <property type="project" value="UniProtKB-KW"/>
</dbReference>
<evidence type="ECO:0000256" key="4">
    <source>
        <dbReference type="ARBA" id="ARBA00022553"/>
    </source>
</evidence>
<dbReference type="OrthoDB" id="9030879at2"/>
<dbReference type="CDD" id="cd05274">
    <property type="entry name" value="KR_FAS_SDR_x"/>
    <property type="match status" value="1"/>
</dbReference>
<dbReference type="CDD" id="cd02440">
    <property type="entry name" value="AdoMet_MTases"/>
    <property type="match status" value="1"/>
</dbReference>
<dbReference type="SUPFAM" id="SSF53335">
    <property type="entry name" value="S-adenosyl-L-methionine-dependent methyltransferases"/>
    <property type="match status" value="1"/>
</dbReference>
<dbReference type="GO" id="GO:0004312">
    <property type="term" value="F:fatty acid synthase activity"/>
    <property type="evidence" value="ECO:0007669"/>
    <property type="project" value="TreeGrafter"/>
</dbReference>
<dbReference type="InterPro" id="IPR009081">
    <property type="entry name" value="PP-bd_ACP"/>
</dbReference>
<dbReference type="InterPro" id="IPR014043">
    <property type="entry name" value="Acyl_transferase_dom"/>
</dbReference>
<dbReference type="Pfam" id="PF16197">
    <property type="entry name" value="KAsynt_C_assoc"/>
    <property type="match status" value="1"/>
</dbReference>
<evidence type="ECO:0000313" key="13">
    <source>
        <dbReference type="EMBL" id="RMH93589.1"/>
    </source>
</evidence>
<evidence type="ECO:0000313" key="14">
    <source>
        <dbReference type="Proteomes" id="UP000275012"/>
    </source>
</evidence>
<dbReference type="InterPro" id="IPR045851">
    <property type="entry name" value="AMP-bd_C_sf"/>
</dbReference>
<comment type="caution">
    <text evidence="13">The sequence shown here is derived from an EMBL/GenBank/DDBJ whole genome shotgun (WGS) entry which is preliminary data.</text>
</comment>
<dbReference type="InterPro" id="IPR013968">
    <property type="entry name" value="PKS_KR"/>
</dbReference>
<dbReference type="SUPFAM" id="SSF56801">
    <property type="entry name" value="Acetyl-CoA synthetase-like"/>
    <property type="match status" value="1"/>
</dbReference>
<dbReference type="InterPro" id="IPR050091">
    <property type="entry name" value="PKS_NRPS_Biosynth_Enz"/>
</dbReference>
<dbReference type="GO" id="GO:0005886">
    <property type="term" value="C:plasma membrane"/>
    <property type="evidence" value="ECO:0007669"/>
    <property type="project" value="TreeGrafter"/>
</dbReference>
<dbReference type="FunFam" id="3.30.559.30:FF:000006">
    <property type="entry name" value="Yersiniabactin polyketide/non-ribosomal peptide synthetase"/>
    <property type="match status" value="1"/>
</dbReference>
<dbReference type="SMART" id="SM00825">
    <property type="entry name" value="PKS_KS"/>
    <property type="match status" value="1"/>
</dbReference>
<dbReference type="InterPro" id="IPR001227">
    <property type="entry name" value="Ac_transferase_dom_sf"/>
</dbReference>
<feature type="compositionally biased region" description="Polar residues" evidence="10">
    <location>
        <begin position="2785"/>
        <end position="2798"/>
    </location>
</feature>
<dbReference type="RefSeq" id="WP_122101037.1">
    <property type="nucleotide sequence ID" value="NZ_RFLY01000005.1"/>
</dbReference>
<dbReference type="InterPro" id="IPR000873">
    <property type="entry name" value="AMP-dep_synth/lig_dom"/>
</dbReference>
<dbReference type="InterPro" id="IPR057326">
    <property type="entry name" value="KR_dom"/>
</dbReference>
<dbReference type="Gene3D" id="3.40.50.720">
    <property type="entry name" value="NAD(P)-binding Rossmann-like Domain"/>
    <property type="match status" value="1"/>
</dbReference>
<dbReference type="InterPro" id="IPR006162">
    <property type="entry name" value="Ppantetheine_attach_site"/>
</dbReference>
<dbReference type="Gene3D" id="3.30.70.3290">
    <property type="match status" value="1"/>
</dbReference>
<evidence type="ECO:0000256" key="3">
    <source>
        <dbReference type="ARBA" id="ARBA00022450"/>
    </source>
</evidence>
<dbReference type="GO" id="GO:0005737">
    <property type="term" value="C:cytoplasm"/>
    <property type="evidence" value="ECO:0007669"/>
    <property type="project" value="TreeGrafter"/>
</dbReference>
<evidence type="ECO:0000256" key="8">
    <source>
        <dbReference type="ARBA" id="ARBA00023268"/>
    </source>
</evidence>
<dbReference type="Gene3D" id="3.30.559.30">
    <property type="entry name" value="Nonribosomal peptide synthetase, condensation domain"/>
    <property type="match status" value="1"/>
</dbReference>
<dbReference type="Pfam" id="PF00698">
    <property type="entry name" value="Acyl_transf_1"/>
    <property type="match status" value="1"/>
</dbReference>
<dbReference type="PROSITE" id="PS00012">
    <property type="entry name" value="PHOSPHOPANTETHEINE"/>
    <property type="match status" value="2"/>
</dbReference>
<dbReference type="Gene3D" id="3.30.559.10">
    <property type="entry name" value="Chloramphenicol acetyltransferase-like domain"/>
    <property type="match status" value="1"/>
</dbReference>
<dbReference type="GO" id="GO:0031177">
    <property type="term" value="F:phosphopantetheine binding"/>
    <property type="evidence" value="ECO:0007669"/>
    <property type="project" value="InterPro"/>
</dbReference>
<dbReference type="InterPro" id="IPR001242">
    <property type="entry name" value="Condensation_dom"/>
</dbReference>
<dbReference type="InterPro" id="IPR020845">
    <property type="entry name" value="AMP-binding_CS"/>
</dbReference>
<dbReference type="Gene3D" id="1.10.1200.10">
    <property type="entry name" value="ACP-like"/>
    <property type="match status" value="2"/>
</dbReference>
<feature type="domain" description="Carrier" evidence="11">
    <location>
        <begin position="1332"/>
        <end position="1407"/>
    </location>
</feature>
<dbReference type="CDD" id="cd19535">
    <property type="entry name" value="Cyc_NRPS"/>
    <property type="match status" value="1"/>
</dbReference>
<evidence type="ECO:0000256" key="9">
    <source>
        <dbReference type="ARBA" id="ARBA00029443"/>
    </source>
</evidence>
<dbReference type="InterPro" id="IPR016039">
    <property type="entry name" value="Thiolase-like"/>
</dbReference>
<evidence type="ECO:0000256" key="6">
    <source>
        <dbReference type="ARBA" id="ARBA00022679"/>
    </source>
</evidence>
<dbReference type="SUPFAM" id="SSF47336">
    <property type="entry name" value="ACP-like"/>
    <property type="match status" value="2"/>
</dbReference>
<evidence type="ECO:0000256" key="7">
    <source>
        <dbReference type="ARBA" id="ARBA00022737"/>
    </source>
</evidence>
<dbReference type="Gene3D" id="3.40.366.10">
    <property type="entry name" value="Malonyl-Coenzyme A Acyl Carrier Protein, domain 2"/>
    <property type="match status" value="1"/>
</dbReference>
<dbReference type="Pfam" id="PF00501">
    <property type="entry name" value="AMP-binding"/>
    <property type="match status" value="1"/>
</dbReference>
<organism evidence="13 14">
    <name type="scientific">Solilutibacter pythonis</name>
    <dbReference type="NCBI Taxonomy" id="2483112"/>
    <lineage>
        <taxon>Bacteria</taxon>
        <taxon>Pseudomonadati</taxon>
        <taxon>Pseudomonadota</taxon>
        <taxon>Gammaproteobacteria</taxon>
        <taxon>Lysobacterales</taxon>
        <taxon>Lysobacteraceae</taxon>
        <taxon>Solilutibacter</taxon>
    </lineage>
</organism>
<dbReference type="InterPro" id="IPR032821">
    <property type="entry name" value="PKS_assoc"/>
</dbReference>
<dbReference type="InterPro" id="IPR013217">
    <property type="entry name" value="Methyltransf_12"/>
</dbReference>
<dbReference type="SUPFAM" id="SSF52777">
    <property type="entry name" value="CoA-dependent acyltransferases"/>
    <property type="match status" value="2"/>
</dbReference>
<gene>
    <name evidence="13" type="ORF">EBB59_04940</name>
</gene>
<dbReference type="InterPro" id="IPR036736">
    <property type="entry name" value="ACP-like_sf"/>
</dbReference>
<feature type="domain" description="Carrier" evidence="11">
    <location>
        <begin position="2803"/>
        <end position="2878"/>
    </location>
</feature>
<evidence type="ECO:0000256" key="2">
    <source>
        <dbReference type="ARBA" id="ARBA00006484"/>
    </source>
</evidence>
<keyword evidence="3" id="KW-0596">Phosphopantetheine</keyword>
<dbReference type="Pfam" id="PF08242">
    <property type="entry name" value="Methyltransf_12"/>
    <property type="match status" value="1"/>
</dbReference>
<dbReference type="Pfam" id="PF00668">
    <property type="entry name" value="Condensation"/>
    <property type="match status" value="1"/>
</dbReference>
<dbReference type="PROSITE" id="PS00455">
    <property type="entry name" value="AMP_BINDING"/>
    <property type="match status" value="1"/>
</dbReference>
<evidence type="ECO:0000256" key="10">
    <source>
        <dbReference type="SAM" id="MobiDB-lite"/>
    </source>
</evidence>
<dbReference type="CDD" id="cd00833">
    <property type="entry name" value="PKS"/>
    <property type="match status" value="1"/>
</dbReference>
<dbReference type="InterPro" id="IPR014030">
    <property type="entry name" value="Ketoacyl_synth_N"/>
</dbReference>
<dbReference type="FunFam" id="3.30.559.10:FF:000023">
    <property type="entry name" value="Non-ribosomal peptide synthetase"/>
    <property type="match status" value="1"/>
</dbReference>
<dbReference type="Pfam" id="PF00109">
    <property type="entry name" value="ketoacyl-synt"/>
    <property type="match status" value="1"/>
</dbReference>
<dbReference type="PROSITE" id="PS50075">
    <property type="entry name" value="CARRIER"/>
    <property type="match status" value="2"/>
</dbReference>
<dbReference type="InterPro" id="IPR036291">
    <property type="entry name" value="NAD(P)-bd_dom_sf"/>
</dbReference>
<dbReference type="SUPFAM" id="SSF52151">
    <property type="entry name" value="FabD/lysophospholipase-like"/>
    <property type="match status" value="1"/>
</dbReference>
<comment type="similarity">
    <text evidence="9">In the C-terminal section; belongs to the NRP synthetase family.</text>
</comment>
<feature type="domain" description="Ketosynthase family 3 (KS3)" evidence="12">
    <location>
        <begin position="3"/>
        <end position="436"/>
    </location>
</feature>
<dbReference type="InterPro" id="IPR016036">
    <property type="entry name" value="Malonyl_transacylase_ACP-bd"/>
</dbReference>
<dbReference type="Gene3D" id="3.30.300.30">
    <property type="match status" value="2"/>
</dbReference>
<dbReference type="NCBIfam" id="TIGR01733">
    <property type="entry name" value="AA-adenyl-dom"/>
    <property type="match status" value="1"/>
</dbReference>
<dbReference type="Gene3D" id="3.40.47.10">
    <property type="match status" value="1"/>
</dbReference>
<dbReference type="InterPro" id="IPR042099">
    <property type="entry name" value="ANL_N_sf"/>
</dbReference>
<dbReference type="InterPro" id="IPR057737">
    <property type="entry name" value="Condensation_MtbB-like"/>
</dbReference>
<dbReference type="SUPFAM" id="SSF55048">
    <property type="entry name" value="Probable ACP-binding domain of malonyl-CoA ACP transacylase"/>
    <property type="match status" value="1"/>
</dbReference>
<dbReference type="SMART" id="SM00827">
    <property type="entry name" value="PKS_AT"/>
    <property type="match status" value="1"/>
</dbReference>
<dbReference type="GO" id="GO:0006633">
    <property type="term" value="P:fatty acid biosynthetic process"/>
    <property type="evidence" value="ECO:0007669"/>
    <property type="project" value="TreeGrafter"/>
</dbReference>
<dbReference type="GO" id="GO:0009403">
    <property type="term" value="P:toxin biosynthetic process"/>
    <property type="evidence" value="ECO:0007669"/>
    <property type="project" value="UniProtKB-ARBA"/>
</dbReference>
<dbReference type="SMART" id="SM00822">
    <property type="entry name" value="PKS_KR"/>
    <property type="match status" value="1"/>
</dbReference>
<dbReference type="Pfam" id="PF00550">
    <property type="entry name" value="PP-binding"/>
    <property type="match status" value="2"/>
</dbReference>
<dbReference type="PANTHER" id="PTHR43775:SF37">
    <property type="entry name" value="SI:DKEY-61P9.11"/>
    <property type="match status" value="1"/>
</dbReference>
<dbReference type="InterPro" id="IPR023213">
    <property type="entry name" value="CAT-like_dom_sf"/>
</dbReference>
<evidence type="ECO:0000259" key="12">
    <source>
        <dbReference type="PROSITE" id="PS52004"/>
    </source>
</evidence>
<dbReference type="InterPro" id="IPR010071">
    <property type="entry name" value="AA_adenyl_dom"/>
</dbReference>
<evidence type="ECO:0000256" key="5">
    <source>
        <dbReference type="ARBA" id="ARBA00022598"/>
    </source>
</evidence>
<dbReference type="GO" id="GO:0071770">
    <property type="term" value="P:DIM/DIP cell wall layer assembly"/>
    <property type="evidence" value="ECO:0007669"/>
    <property type="project" value="TreeGrafter"/>
</dbReference>
<keyword evidence="5" id="KW-0436">Ligase</keyword>
<comment type="cofactor">
    <cofactor evidence="1">
        <name>pantetheine 4'-phosphate</name>
        <dbReference type="ChEBI" id="CHEBI:47942"/>
    </cofactor>
</comment>
<dbReference type="InterPro" id="IPR020841">
    <property type="entry name" value="PKS_Beta-ketoAc_synthase_dom"/>
</dbReference>
<dbReference type="InterPro" id="IPR020806">
    <property type="entry name" value="PKS_PP-bd"/>
</dbReference>
<dbReference type="InterPro" id="IPR016035">
    <property type="entry name" value="Acyl_Trfase/lysoPLipase"/>
</dbReference>
<dbReference type="Pfam" id="PF02801">
    <property type="entry name" value="Ketoacyl-synt_C"/>
    <property type="match status" value="1"/>
</dbReference>
<evidence type="ECO:0000256" key="1">
    <source>
        <dbReference type="ARBA" id="ARBA00001957"/>
    </source>
</evidence>
<name>A0A3M2I1U7_9GAMM</name>
<reference evidence="13 14" key="1">
    <citation type="submission" date="2018-10" db="EMBL/GenBank/DDBJ databases">
        <title>Proposal of Lysobacter pythonis sp. nov. isolated from royal pythons (Python regius).</title>
        <authorList>
            <person name="Hans-Juergen B."/>
            <person name="Huptas C."/>
            <person name="Sandra B."/>
            <person name="Igor L."/>
            <person name="Joachim S."/>
            <person name="Siegfried S."/>
            <person name="Mareike W."/>
            <person name="Peter K."/>
        </authorList>
    </citation>
    <scope>NUCLEOTIDE SEQUENCE [LARGE SCALE GENOMIC DNA]</scope>
    <source>
        <strain evidence="13 14">4284/11</strain>
    </source>
</reference>
<dbReference type="Pfam" id="PF08659">
    <property type="entry name" value="KR"/>
    <property type="match status" value="1"/>
</dbReference>
<evidence type="ECO:0000259" key="11">
    <source>
        <dbReference type="PROSITE" id="PS50075"/>
    </source>
</evidence>
<proteinExistence type="inferred from homology"/>
<sequence length="2894" mass="318610">MSYSPIAVIGMACCFPAAHDPEIFWRNLKQGICAIGPCFPEHMEEDRDGVDPTLWLRENYLSAGTRVKNASHFDYAFFNYSAHEATLIDPQQRLFLQACVQALEHGNYPHALLPKWQLTHVGVFGSTRQSSYARYLPAVQDEEITRAATLLHLLGNDKDYLATRVAYKLGLTGPAMTIQTACSSSLVAAHYACRSLQLGECDMALAGGVGISFPQGLGYIRQEGSIFALDGQCRPFGDGASGIVTGNGLGVALLKRLDDAQRDGDVIHAVILGSAIGNDGADKVGYTAPSRAGQQDVVRAAMEASGVRARDIGMVEAHGTGTTIGDPIEIEALTSVYRETTADRQYCGIGSIKGNLGHLETAAGIASLLKAVLSVRDGIRPATLGATPPNPLLQLADSPFHLLHDTAPWPNTGTPRIAAVSSFGIGGTNCHMIVGQPPATTRAPAIDRAHTLLLQSHSRETLEALRQPMAECLSEDCIGAAARTALLRRPAERWRIAVCGRDSEQLRERLAQAPITLVPEEPRALWLFSGQGSQVAGMGKTLHRHCPAFRAALDACAASFARHGVADLRAVMFDDARHADLARTDMTQPALFAFHYALAQQLLDWGHRPRAVIGHSIGEFAAAVIAGQLRLEDAVRLVAQRGRLMQDACGPGAMLAVQMSEDEFATQATHWPTLSVAAVNHPARLTLSGPTADIDAFAEAFASRCHRLSVQRAFHSEMMTPLREAFIEQAHHAAPGEPDTGIVFISACTGEAMAHGTLDTGYWWRQLRETVHFAKALRHAAEQRPNLIWDMGPDGSFARLARQQDVFDESTVYLGLSPGEQAYASLLAQLARSGLDTPLRDDYAALPVPWCNLPARSFRATPVWPARQPALPPALQRIHWRIQPSLLTQLRDTGQEVALNLALLGDEQGLWRQRLGDTPHHVRQIDRHTTLPPLDGIDLLLDLRPLDMTIDGADAFDALARDTLPVLQAALAQPRLALISVLPDSQSAQGWSLAALHSLFQAACNEDGSRRFLCMETSGSTEDADTLCRLLPHLTGSGPSLALHDGRLHEPVAESIDAGTLTALRHTPEDCALIAGFGALGQALAEHLFARGVTRFALVMRHSPGPVQEAAIQSLRQRGTDLALLTLDMCDTDALREALARHALRPTLVYHTAHAGSDSGIHDARPEALLETLRTKTHGSLALYRAVADQPLRQFCLFGSLVSWMNGPQSAAYAAANRWQEHFGAHLAAQGVPASTLVWGPWALGMANDASVAERIRAGGLLPLPGDTLLHLLDHTGHHGLMAYAAQTSAFARSIRALAGAMPVFAKVLGPASATPATHVPATPLADASPDARRSLIEQTLTGIVAGFFNAQAPEPHTDFHALGLDSLLLMDLTHQVRERLALTVSVRDAFQHNSIARLTDFLLAQSVPEPAPKADIAFGSNNARGPSLSHDHENRHQPFPLTDLQQAFWIGRNSTLELGSVACHQYIEIELDALDVDRLEQAWNQLIQRHDMMRCVMLPSAQQQILDTVPYYRVAVDDLRERPEEQRQAHLDAVRERMSYQVLDASRWPLFELRVSQLPNGISRIHLDMDLLVFDVQSFRIIYGELDQLLKQPDTTLPPLEIAFRDCVLAEQARRQTPEYDQARRFWQERITTLPAAPSLPLRRDAGTLTRPTFRTLDHRLPPLLWQNLQREAARQGLTPSAVLLTAFTRALAQWCGAPDFTLNITYFNRQNLHPQIMSICGDFTSLMLLPVDARAGERFLDAAKRTQDSLWDALAHREYSGIQVMRELGRARAGGADRISMPVVFTSMIGMDFDDPTQPDWALMSRQVFQINQTPQVWLDYQATEYGGALANRWFIVDDLFEPTLIEGLFAAYTGELERLARDTDAWRRPPSDARPERDRKLLERINANTVARPETCLHALFLRQAEITPQATALMTTEGHWDYRSLAEITERIARRLPPRRDGACSPVAVLLPKGADAVIAALAIMRAGLVYTPVNPDYDDPRLARVLDSLDPVAVLCPDVAHERMRALTRAPLLSMRQLREAAPTGTGTLPNVRPEEPAYIIFTSGSTGTPKGVVLDHRCPVNTLLSMNETFGIDAGHRALSLCALYHDMSVYDLFGMLACGGALVMPDASRQHDTAHWLALIAEHQVSLINSVPALVQLLVDSAEKLPTASRACASLRKVLLGGDWIALTLPARLRALSAEIDIFSIGGPTETAVVSSYYAIGEIDPHWRSIPYGRPLPNQTLQLRNRIGQPVPVGVPGEIHMGGMAMSLGYLNDPERTSERYLDDNGPLFRTGDLAVLGADGEMTLLGRIDDQLNINGVRIEPGEIESTLVRHDAVAQAVVVAAGEPPRLNAFIATTEHAPVRQLRIEAATCDRQWQDTLSHLAQTGADIPAGFSPEDYRRHYQDMEDLSTLVMRRALHESGLFDRAGDRARLDTLSATLGVSQRHQKILRGWIRTLCGDGLFRLHGEALECLTPFDADKYQRLRARLDQQAHRGEPHAQRFWALYQGCIDRLDALLQGRFNPLDLMFEQGRTDFVESWYSDNPVSRHFNRIAADTLSAWLDGLPSSTPLRILEFGAGIGSATAGLLPRLPAGRCRYLYTDLSDYFFEHARQKFAGYSFVEFRHYDINEDPGLSGLEDGDFDLIIGANVLHDAQDVNHSSRLLRRLLKPGGLLALIEGTSNPRFQMVSLGFVEGLTEYRDQRLESHLPMLSAHDWHAVLKRAGFERSGQYPDAVHWAECMHYHLILAQNPAHLSIPDLAPISRWASEELSPQLLPRKMIRIEQLPLSPNGKVDRHRLQRSLSQHQPEPTSAPATDPALHDDTQRALARLWQQALNRHIDDAQANFFLLGGDSLLMTRVSALIHEHFGVSPSLGQLLRMPVLHEQARWIDQQHAQRETPGELELEEGFL</sequence>
<dbReference type="SMART" id="SM00823">
    <property type="entry name" value="PKS_PP"/>
    <property type="match status" value="2"/>
</dbReference>
<keyword evidence="6" id="KW-0808">Transferase</keyword>
<dbReference type="Proteomes" id="UP000275012">
    <property type="component" value="Unassembled WGS sequence"/>
</dbReference>
<feature type="region of interest" description="Disordered" evidence="10">
    <location>
        <begin position="2775"/>
        <end position="2803"/>
    </location>
</feature>
<dbReference type="SUPFAM" id="SSF51735">
    <property type="entry name" value="NAD(P)-binding Rossmann-fold domains"/>
    <property type="match status" value="1"/>
</dbReference>
<keyword evidence="8" id="KW-0511">Multifunctional enzyme</keyword>
<accession>A0A3M2I1U7</accession>
<keyword evidence="4" id="KW-0597">Phosphoprotein</keyword>
<dbReference type="EMBL" id="RFLY01000005">
    <property type="protein sequence ID" value="RMH93589.1"/>
    <property type="molecule type" value="Genomic_DNA"/>
</dbReference>
<dbReference type="Gene3D" id="3.40.50.12780">
    <property type="entry name" value="N-terminal domain of ligase-like"/>
    <property type="match status" value="1"/>
</dbReference>
<protein>
    <submittedName>
        <fullName evidence="13">Amino acid adenylation domain-containing protein</fullName>
    </submittedName>
</protein>
<keyword evidence="14" id="KW-1185">Reference proteome</keyword>
<dbReference type="Gene3D" id="3.40.50.150">
    <property type="entry name" value="Vaccinia Virus protein VP39"/>
    <property type="match status" value="1"/>
</dbReference>
<dbReference type="SUPFAM" id="SSF53901">
    <property type="entry name" value="Thiolase-like"/>
    <property type="match status" value="1"/>
</dbReference>